<comment type="caution">
    <text evidence="1">The sequence shown here is derived from an EMBL/GenBank/DDBJ whole genome shotgun (WGS) entry which is preliminary data.</text>
</comment>
<sequence length="91" mass="10722">MLERNAKVYKKLCIAQLQHFKKIIRLKRPHGQAQTIHRYDNEGPLLHKSLEPHSKTLNGRYFVFVLPYSPENRVDAEYEGESTMKETLRGQ</sequence>
<name>A0A8X6XZF2_9ARAC</name>
<gene>
    <name evidence="1" type="ORF">TNIN_194671</name>
</gene>
<reference evidence="1" key="1">
    <citation type="submission" date="2020-08" db="EMBL/GenBank/DDBJ databases">
        <title>Multicomponent nature underlies the extraordinary mechanical properties of spider dragline silk.</title>
        <authorList>
            <person name="Kono N."/>
            <person name="Nakamura H."/>
            <person name="Mori M."/>
            <person name="Yoshida Y."/>
            <person name="Ohtoshi R."/>
            <person name="Malay A.D."/>
            <person name="Moran D.A.P."/>
            <person name="Tomita M."/>
            <person name="Numata K."/>
            <person name="Arakawa K."/>
        </authorList>
    </citation>
    <scope>NUCLEOTIDE SEQUENCE</scope>
</reference>
<evidence type="ECO:0000313" key="1">
    <source>
        <dbReference type="EMBL" id="GFY62472.1"/>
    </source>
</evidence>
<organism evidence="1 2">
    <name type="scientific">Trichonephila inaurata madagascariensis</name>
    <dbReference type="NCBI Taxonomy" id="2747483"/>
    <lineage>
        <taxon>Eukaryota</taxon>
        <taxon>Metazoa</taxon>
        <taxon>Ecdysozoa</taxon>
        <taxon>Arthropoda</taxon>
        <taxon>Chelicerata</taxon>
        <taxon>Arachnida</taxon>
        <taxon>Araneae</taxon>
        <taxon>Araneomorphae</taxon>
        <taxon>Entelegynae</taxon>
        <taxon>Araneoidea</taxon>
        <taxon>Nephilidae</taxon>
        <taxon>Trichonephila</taxon>
        <taxon>Trichonephila inaurata</taxon>
    </lineage>
</organism>
<dbReference type="EMBL" id="BMAV01014231">
    <property type="protein sequence ID" value="GFY62472.1"/>
    <property type="molecule type" value="Genomic_DNA"/>
</dbReference>
<dbReference type="AlphaFoldDB" id="A0A8X6XZF2"/>
<accession>A0A8X6XZF2</accession>
<protein>
    <submittedName>
        <fullName evidence="1">Uncharacterized protein</fullName>
    </submittedName>
</protein>
<dbReference type="Proteomes" id="UP000886998">
    <property type="component" value="Unassembled WGS sequence"/>
</dbReference>
<evidence type="ECO:0000313" key="2">
    <source>
        <dbReference type="Proteomes" id="UP000886998"/>
    </source>
</evidence>
<keyword evidence="2" id="KW-1185">Reference proteome</keyword>
<proteinExistence type="predicted"/>